<dbReference type="InterPro" id="IPR027417">
    <property type="entry name" value="P-loop_NTPase"/>
</dbReference>
<comment type="caution">
    <text evidence="5">The sequence shown here is derived from an EMBL/GenBank/DDBJ whole genome shotgun (WGS) entry which is preliminary data.</text>
</comment>
<accession>A0ABT0NLP9</accession>
<evidence type="ECO:0000313" key="5">
    <source>
        <dbReference type="EMBL" id="MCL3992243.1"/>
    </source>
</evidence>
<dbReference type="RefSeq" id="WP_249456837.1">
    <property type="nucleotide sequence ID" value="NZ_JAMCCK010000003.1"/>
</dbReference>
<name>A0ABT0NLP9_9ACTN</name>
<keyword evidence="6" id="KW-1185">Reference proteome</keyword>
<dbReference type="PANTHER" id="PTHR42939">
    <property type="entry name" value="ABC TRANSPORTER ATP-BINDING PROTEIN ALBC-RELATED"/>
    <property type="match status" value="1"/>
</dbReference>
<proteinExistence type="predicted"/>
<sequence>MHQGRELCLTAVGRRYGVRGPWVLRGVDLVVAPGTLVRIEGANGSGKSTLLRLLARLDAPSEGRVTGRPRTAYVPERFPSALPFTAVGYLTHLGTLHGLGRTAAARAAGTWLERFGAGPYAGTPMARLSKGGSQKVAVAQALLGDPELLVLDEAWTGLDGPARTELDRAVAERTAAGGAVVFVDHDPRRLAGAADATYTVTDGGLRSRTGSAGPAVDGPVTVVVVQGPPDGRLPPEAVRTAVAVVETAPGGHRLTVPASHSDVVLRALLTARPPWHVVRVEPAGAPSPDPGSHP</sequence>
<gene>
    <name evidence="5" type="ORF">M4438_01625</name>
</gene>
<feature type="domain" description="ABC transporter" evidence="4">
    <location>
        <begin position="7"/>
        <end position="227"/>
    </location>
</feature>
<dbReference type="InterPro" id="IPR003439">
    <property type="entry name" value="ABC_transporter-like_ATP-bd"/>
</dbReference>
<dbReference type="InterPro" id="IPR003593">
    <property type="entry name" value="AAA+_ATPase"/>
</dbReference>
<protein>
    <submittedName>
        <fullName evidence="5">ATP-binding cassette domain-containing protein</fullName>
    </submittedName>
</protein>
<dbReference type="InterPro" id="IPR051782">
    <property type="entry name" value="ABC_Transporter_VariousFunc"/>
</dbReference>
<evidence type="ECO:0000259" key="4">
    <source>
        <dbReference type="PROSITE" id="PS50893"/>
    </source>
</evidence>
<dbReference type="Gene3D" id="3.40.50.300">
    <property type="entry name" value="P-loop containing nucleotide triphosphate hydrolases"/>
    <property type="match status" value="1"/>
</dbReference>
<keyword evidence="3 5" id="KW-0067">ATP-binding</keyword>
<dbReference type="PROSITE" id="PS50893">
    <property type="entry name" value="ABC_TRANSPORTER_2"/>
    <property type="match status" value="1"/>
</dbReference>
<dbReference type="SMART" id="SM00382">
    <property type="entry name" value="AAA"/>
    <property type="match status" value="1"/>
</dbReference>
<dbReference type="EMBL" id="JAMCCK010000003">
    <property type="protein sequence ID" value="MCL3992243.1"/>
    <property type="molecule type" value="Genomic_DNA"/>
</dbReference>
<keyword evidence="2" id="KW-0547">Nucleotide-binding</keyword>
<dbReference type="GO" id="GO:0005524">
    <property type="term" value="F:ATP binding"/>
    <property type="evidence" value="ECO:0007669"/>
    <property type="project" value="UniProtKB-KW"/>
</dbReference>
<organism evidence="5 6">
    <name type="scientific">Streptomyces lavenduligriseus</name>
    <dbReference type="NCBI Taxonomy" id="67315"/>
    <lineage>
        <taxon>Bacteria</taxon>
        <taxon>Bacillati</taxon>
        <taxon>Actinomycetota</taxon>
        <taxon>Actinomycetes</taxon>
        <taxon>Kitasatosporales</taxon>
        <taxon>Streptomycetaceae</taxon>
        <taxon>Streptomyces</taxon>
    </lineage>
</organism>
<dbReference type="PANTHER" id="PTHR42939:SF1">
    <property type="entry name" value="ABC TRANSPORTER ATP-BINDING PROTEIN ALBC-RELATED"/>
    <property type="match status" value="1"/>
</dbReference>
<evidence type="ECO:0000256" key="3">
    <source>
        <dbReference type="ARBA" id="ARBA00022840"/>
    </source>
</evidence>
<evidence type="ECO:0000313" key="6">
    <source>
        <dbReference type="Proteomes" id="UP001202052"/>
    </source>
</evidence>
<dbReference type="Pfam" id="PF00005">
    <property type="entry name" value="ABC_tran"/>
    <property type="match status" value="1"/>
</dbReference>
<reference evidence="5 6" key="1">
    <citation type="submission" date="2022-05" db="EMBL/GenBank/DDBJ databases">
        <title>Genome Resource of Streptomyces lavenduligriseus GA1-1, a Strain with Broad-Spectrum Antifungal Activity against Phytopathogenic Fungi.</title>
        <authorList>
            <person name="Qi D."/>
        </authorList>
    </citation>
    <scope>NUCLEOTIDE SEQUENCE [LARGE SCALE GENOMIC DNA]</scope>
    <source>
        <strain evidence="5 6">GA1-1</strain>
    </source>
</reference>
<dbReference type="SUPFAM" id="SSF52540">
    <property type="entry name" value="P-loop containing nucleoside triphosphate hydrolases"/>
    <property type="match status" value="1"/>
</dbReference>
<evidence type="ECO:0000256" key="1">
    <source>
        <dbReference type="ARBA" id="ARBA00022448"/>
    </source>
</evidence>
<evidence type="ECO:0000256" key="2">
    <source>
        <dbReference type="ARBA" id="ARBA00022741"/>
    </source>
</evidence>
<dbReference type="Proteomes" id="UP001202052">
    <property type="component" value="Unassembled WGS sequence"/>
</dbReference>
<keyword evidence="1" id="KW-0813">Transport</keyword>